<organism evidence="1">
    <name type="scientific">bioreactor metagenome</name>
    <dbReference type="NCBI Taxonomy" id="1076179"/>
    <lineage>
        <taxon>unclassified sequences</taxon>
        <taxon>metagenomes</taxon>
        <taxon>ecological metagenomes</taxon>
    </lineage>
</organism>
<dbReference type="EMBL" id="VSSQ01103135">
    <property type="protein sequence ID" value="MPN44195.1"/>
    <property type="molecule type" value="Genomic_DNA"/>
</dbReference>
<gene>
    <name evidence="1" type="ORF">SDC9_191756</name>
</gene>
<dbReference type="AlphaFoldDB" id="A0A645HYS4"/>
<reference evidence="1" key="1">
    <citation type="submission" date="2019-08" db="EMBL/GenBank/DDBJ databases">
        <authorList>
            <person name="Kucharzyk K."/>
            <person name="Murdoch R.W."/>
            <person name="Higgins S."/>
            <person name="Loffler F."/>
        </authorList>
    </citation>
    <scope>NUCLEOTIDE SEQUENCE</scope>
</reference>
<name>A0A645HYS4_9ZZZZ</name>
<accession>A0A645HYS4</accession>
<evidence type="ECO:0008006" key="2">
    <source>
        <dbReference type="Google" id="ProtNLM"/>
    </source>
</evidence>
<evidence type="ECO:0000313" key="1">
    <source>
        <dbReference type="EMBL" id="MPN44195.1"/>
    </source>
</evidence>
<protein>
    <recommendedName>
        <fullName evidence="2">Terminase large subunit gp17-like C-terminal domain-containing protein</fullName>
    </recommendedName>
</protein>
<sequence>MSVFDSQGEQVAVFLDNKIPVYKFADVVYDAGMYFNYAFLVVEKNSFGQSVIEKLRAERQYLNMYKMKTFDDRGKKKYQIGWITTSVSKPRLIQDFKEQFEKSLILINDSQTLEEMKIFVEADGKMRNQRGDDLHDDLVIASALGVQGLKCGKWYL</sequence>
<comment type="caution">
    <text evidence="1">The sequence shown here is derived from an EMBL/GenBank/DDBJ whole genome shotgun (WGS) entry which is preliminary data.</text>
</comment>
<proteinExistence type="predicted"/>
<dbReference type="Gene3D" id="3.30.420.240">
    <property type="match status" value="1"/>
</dbReference>